<dbReference type="Pfam" id="PF15676">
    <property type="entry name" value="S6OS1"/>
    <property type="match status" value="2"/>
</dbReference>
<proteinExistence type="predicted"/>
<dbReference type="Proteomes" id="UP000694556">
    <property type="component" value="Chromosome 5"/>
</dbReference>
<dbReference type="PANTHER" id="PTHR35449">
    <property type="entry name" value="PROTEIN SIX6OS1"/>
    <property type="match status" value="1"/>
</dbReference>
<name>A0A8C3B6C3_CAIMO</name>
<dbReference type="Ensembl" id="ENSCMMT00000000691.1">
    <property type="protein sequence ID" value="ENSCMMP00000000607.1"/>
    <property type="gene ID" value="ENSCMMG00000000420.1"/>
</dbReference>
<feature type="compositionally biased region" description="Basic and acidic residues" evidence="2">
    <location>
        <begin position="300"/>
        <end position="314"/>
    </location>
</feature>
<sequence length="612" mass="70626">MMSDRLLSNLDKLLLEFVFQLKQTSYAKEHVNQQINLYSVKIIEKRNEIARLKENINNSNEAIADLRKQNENSKDSCNAWKPTYAILSKHEEYLKNELEVLQEATENERKMYQDYIIQYKEILEQHSEKYAETALAQECSKKKKEIEEIQNRILKQSEQYKLKEDSCSDILEPVPFKSFNDWALHVASLRQKTQEMLKLAEVATQESVELEREAEELEMKINYFKKRFEETTEDQNDSEMVEGKNLKSLEKPKNFKERIFEESEHPSLLNEKHQLYKPLHLPCIPRKSVQSVQTIRFSMKRTDKGREEKEKCMEHSVTTSSSFSHAENPSQTAEHHTAFRSLPCKEMEERIGKKMVMDTAWTNNLKIAQVPSTASLQNQMQFRQVVPPKQVTTNQQFESENTAIEDQEAKCDDKEAEDEPKDSSYIPQKIHTYFKSNENNPDTAEESEEHFLRTPETPEFVGTPDSKGKKTQFSKTPPFDFIHNLGCEEGTSKSPAFFSLMNFSQKSPGFNLFDSSVFGAEHSSDETDDNYPVGHLNPMSPQKDFGSLFGKSESEDAFAFPFPSDSTSHAFGDGKDDFSFPFAFGQDQRSSQSPSVKGFHSSLQNTKPSTFF</sequence>
<evidence type="ECO:0000256" key="1">
    <source>
        <dbReference type="SAM" id="Coils"/>
    </source>
</evidence>
<dbReference type="GO" id="GO:0000801">
    <property type="term" value="C:central element"/>
    <property type="evidence" value="ECO:0007669"/>
    <property type="project" value="TreeGrafter"/>
</dbReference>
<feature type="compositionally biased region" description="Polar residues" evidence="2">
    <location>
        <begin position="587"/>
        <end position="612"/>
    </location>
</feature>
<feature type="coiled-coil region" evidence="1">
    <location>
        <begin position="200"/>
        <end position="234"/>
    </location>
</feature>
<keyword evidence="1" id="KW-0175">Coiled coil</keyword>
<protein>
    <submittedName>
        <fullName evidence="3">Chromosome 14 open reading frame 39</fullName>
    </submittedName>
</protein>
<feature type="region of interest" description="Disordered" evidence="2">
    <location>
        <begin position="582"/>
        <end position="612"/>
    </location>
</feature>
<dbReference type="InterPro" id="IPR031380">
    <property type="entry name" value="SIX6OS1"/>
</dbReference>
<dbReference type="GO" id="GO:0007283">
    <property type="term" value="P:spermatogenesis"/>
    <property type="evidence" value="ECO:0007669"/>
    <property type="project" value="TreeGrafter"/>
</dbReference>
<accession>A0A8C3B6C3</accession>
<evidence type="ECO:0000313" key="3">
    <source>
        <dbReference type="Ensembl" id="ENSCMMP00000000607.1"/>
    </source>
</evidence>
<reference evidence="3" key="1">
    <citation type="submission" date="2018-09" db="EMBL/GenBank/DDBJ databases">
        <title>Common duck and Muscovy duck high density SNP chip.</title>
        <authorList>
            <person name="Vignal A."/>
            <person name="Thebault N."/>
            <person name="Warren W.C."/>
        </authorList>
    </citation>
    <scope>NUCLEOTIDE SEQUENCE [LARGE SCALE GENOMIC DNA]</scope>
</reference>
<feature type="region of interest" description="Disordered" evidence="2">
    <location>
        <begin position="390"/>
        <end position="423"/>
    </location>
</feature>
<dbReference type="GO" id="GO:0007129">
    <property type="term" value="P:homologous chromosome pairing at meiosis"/>
    <property type="evidence" value="ECO:0007669"/>
    <property type="project" value="TreeGrafter"/>
</dbReference>
<evidence type="ECO:0000256" key="2">
    <source>
        <dbReference type="SAM" id="MobiDB-lite"/>
    </source>
</evidence>
<feature type="compositionally biased region" description="Polar residues" evidence="2">
    <location>
        <begin position="390"/>
        <end position="404"/>
    </location>
</feature>
<feature type="coiled-coil region" evidence="1">
    <location>
        <begin position="35"/>
        <end position="107"/>
    </location>
</feature>
<dbReference type="AlphaFoldDB" id="A0A8C3B6C3"/>
<dbReference type="PANTHER" id="PTHR35449:SF1">
    <property type="entry name" value="PROTEIN SIX6OS1"/>
    <property type="match status" value="1"/>
</dbReference>
<reference evidence="3" key="3">
    <citation type="submission" date="2025-09" db="UniProtKB">
        <authorList>
            <consortium name="Ensembl"/>
        </authorList>
    </citation>
    <scope>IDENTIFICATION</scope>
</reference>
<feature type="coiled-coil region" evidence="1">
    <location>
        <begin position="132"/>
        <end position="166"/>
    </location>
</feature>
<feature type="region of interest" description="Disordered" evidence="2">
    <location>
        <begin position="300"/>
        <end position="336"/>
    </location>
</feature>
<dbReference type="GO" id="GO:0048477">
    <property type="term" value="P:oogenesis"/>
    <property type="evidence" value="ECO:0007669"/>
    <property type="project" value="TreeGrafter"/>
</dbReference>
<organism evidence="3 4">
    <name type="scientific">Cairina moschata</name>
    <name type="common">Muscovy duck</name>
    <dbReference type="NCBI Taxonomy" id="8855"/>
    <lineage>
        <taxon>Eukaryota</taxon>
        <taxon>Metazoa</taxon>
        <taxon>Chordata</taxon>
        <taxon>Craniata</taxon>
        <taxon>Vertebrata</taxon>
        <taxon>Euteleostomi</taxon>
        <taxon>Archelosauria</taxon>
        <taxon>Archosauria</taxon>
        <taxon>Dinosauria</taxon>
        <taxon>Saurischia</taxon>
        <taxon>Theropoda</taxon>
        <taxon>Coelurosauria</taxon>
        <taxon>Aves</taxon>
        <taxon>Neognathae</taxon>
        <taxon>Galloanserae</taxon>
        <taxon>Anseriformes</taxon>
        <taxon>Anatidae</taxon>
        <taxon>Anatinae</taxon>
        <taxon>Cairina</taxon>
    </lineage>
</organism>
<feature type="region of interest" description="Disordered" evidence="2">
    <location>
        <begin position="435"/>
        <end position="475"/>
    </location>
</feature>
<dbReference type="GO" id="GO:0010705">
    <property type="term" value="P:meiotic DNA double-strand break processing involved in reciprocal meiotic recombination"/>
    <property type="evidence" value="ECO:0007669"/>
    <property type="project" value="TreeGrafter"/>
</dbReference>
<reference evidence="3" key="2">
    <citation type="submission" date="2025-08" db="UniProtKB">
        <authorList>
            <consortium name="Ensembl"/>
        </authorList>
    </citation>
    <scope>IDENTIFICATION</scope>
</reference>
<feature type="compositionally biased region" description="Polar residues" evidence="2">
    <location>
        <begin position="316"/>
        <end position="332"/>
    </location>
</feature>
<evidence type="ECO:0000313" key="4">
    <source>
        <dbReference type="Proteomes" id="UP000694556"/>
    </source>
</evidence>
<keyword evidence="4" id="KW-1185">Reference proteome</keyword>